<evidence type="ECO:0000313" key="2">
    <source>
        <dbReference type="Proteomes" id="UP000321129"/>
    </source>
</evidence>
<evidence type="ECO:0008006" key="3">
    <source>
        <dbReference type="Google" id="ProtNLM"/>
    </source>
</evidence>
<name>A0A5C6U7L6_9SPHN</name>
<sequence length="79" mass="7870">MRKFFTVAMVATAALGLAACSEKTQDNAAETADSMGNDVANAADATGEAIDNTGEAIANEGTAVEAAAQDESMNEAAAD</sequence>
<dbReference type="PROSITE" id="PS51257">
    <property type="entry name" value="PROKAR_LIPOPROTEIN"/>
    <property type="match status" value="1"/>
</dbReference>
<dbReference type="AlphaFoldDB" id="A0A5C6U7L6"/>
<gene>
    <name evidence="1" type="ORF">FSZ31_12405</name>
</gene>
<protein>
    <recommendedName>
        <fullName evidence="3">Circumsporozoite protein</fullName>
    </recommendedName>
</protein>
<proteinExistence type="predicted"/>
<keyword evidence="2" id="KW-1185">Reference proteome</keyword>
<reference evidence="1 2" key="1">
    <citation type="submission" date="2019-08" db="EMBL/GenBank/DDBJ databases">
        <title>Sphingorhabdus soil sp. nov., isolated from arctic soil.</title>
        <authorList>
            <person name="Liu Y."/>
        </authorList>
    </citation>
    <scope>NUCLEOTIDE SEQUENCE [LARGE SCALE GENOMIC DNA]</scope>
    <source>
        <strain evidence="1 2">D-2Q-5-6</strain>
    </source>
</reference>
<accession>A0A5C6U7L6</accession>
<dbReference type="EMBL" id="VOPY01000004">
    <property type="protein sequence ID" value="TXC67836.1"/>
    <property type="molecule type" value="Genomic_DNA"/>
</dbReference>
<comment type="caution">
    <text evidence="1">The sequence shown here is derived from an EMBL/GenBank/DDBJ whole genome shotgun (WGS) entry which is preliminary data.</text>
</comment>
<evidence type="ECO:0000313" key="1">
    <source>
        <dbReference type="EMBL" id="TXC67836.1"/>
    </source>
</evidence>
<dbReference type="Proteomes" id="UP000321129">
    <property type="component" value="Unassembled WGS sequence"/>
</dbReference>
<organism evidence="1 2">
    <name type="scientific">Flavisphingopyxis soli</name>
    <dbReference type="NCBI Taxonomy" id="2601267"/>
    <lineage>
        <taxon>Bacteria</taxon>
        <taxon>Pseudomonadati</taxon>
        <taxon>Pseudomonadota</taxon>
        <taxon>Alphaproteobacteria</taxon>
        <taxon>Sphingomonadales</taxon>
        <taxon>Sphingopyxidaceae</taxon>
        <taxon>Flavisphingopyxis</taxon>
    </lineage>
</organism>